<dbReference type="PIRSF" id="PIRSF001084">
    <property type="entry name" value="B-galactosidase"/>
    <property type="match status" value="1"/>
</dbReference>
<evidence type="ECO:0000256" key="3">
    <source>
        <dbReference type="ARBA" id="ARBA00012756"/>
    </source>
</evidence>
<evidence type="ECO:0000256" key="1">
    <source>
        <dbReference type="ARBA" id="ARBA00001412"/>
    </source>
</evidence>
<feature type="binding site" evidence="8">
    <location>
        <position position="148"/>
    </location>
    <ligand>
        <name>substrate</name>
    </ligand>
</feature>
<dbReference type="InterPro" id="IPR013738">
    <property type="entry name" value="Beta_galactosidase_Trimer"/>
</dbReference>
<dbReference type="RefSeq" id="WP_349425953.1">
    <property type="nucleotide sequence ID" value="NZ_CP151632.1"/>
</dbReference>
<dbReference type="GO" id="GO:0004565">
    <property type="term" value="F:beta-galactosidase activity"/>
    <property type="evidence" value="ECO:0007669"/>
    <property type="project" value="UniProtKB-EC"/>
</dbReference>
<dbReference type="Gene3D" id="3.40.50.880">
    <property type="match status" value="1"/>
</dbReference>
<keyword evidence="5 6" id="KW-0326">Glycosidase</keyword>
<evidence type="ECO:0000256" key="5">
    <source>
        <dbReference type="ARBA" id="ARBA00023295"/>
    </source>
</evidence>
<dbReference type="SUPFAM" id="SSF51445">
    <property type="entry name" value="(Trans)glycosidases"/>
    <property type="match status" value="1"/>
</dbReference>
<dbReference type="SUPFAM" id="SSF52317">
    <property type="entry name" value="Class I glutamine amidotransferase-like"/>
    <property type="match status" value="1"/>
</dbReference>
<feature type="active site" description="Nucleophile" evidence="7">
    <location>
        <position position="305"/>
    </location>
</feature>
<proteinExistence type="inferred from homology"/>
<organism evidence="11">
    <name type="scientific">Microbacterium sp. LWS13-1.2</name>
    <dbReference type="NCBI Taxonomy" id="3135264"/>
    <lineage>
        <taxon>Bacteria</taxon>
        <taxon>Bacillati</taxon>
        <taxon>Actinomycetota</taxon>
        <taxon>Actinomycetes</taxon>
        <taxon>Micrococcales</taxon>
        <taxon>Microbacteriaceae</taxon>
        <taxon>Microbacterium</taxon>
    </lineage>
</organism>
<evidence type="ECO:0000259" key="10">
    <source>
        <dbReference type="Pfam" id="PF08532"/>
    </source>
</evidence>
<feature type="binding site" evidence="8">
    <location>
        <position position="110"/>
    </location>
    <ligand>
        <name>substrate</name>
    </ligand>
</feature>
<dbReference type="GO" id="GO:0005975">
    <property type="term" value="P:carbohydrate metabolic process"/>
    <property type="evidence" value="ECO:0007669"/>
    <property type="project" value="InterPro"/>
</dbReference>
<dbReference type="EMBL" id="CP151632">
    <property type="protein sequence ID" value="WZO35118.1"/>
    <property type="molecule type" value="Genomic_DNA"/>
</dbReference>
<feature type="domain" description="Beta-galactosidase trimerisation" evidence="10">
    <location>
        <begin position="393"/>
        <end position="599"/>
    </location>
</feature>
<dbReference type="Pfam" id="PF02449">
    <property type="entry name" value="Glyco_hydro_42"/>
    <property type="match status" value="1"/>
</dbReference>
<dbReference type="InterPro" id="IPR013529">
    <property type="entry name" value="Glyco_hydro_42_N"/>
</dbReference>
<dbReference type="Gene3D" id="3.20.20.80">
    <property type="entry name" value="Glycosidases"/>
    <property type="match status" value="1"/>
</dbReference>
<evidence type="ECO:0000256" key="7">
    <source>
        <dbReference type="PIRSR" id="PIRSR001084-1"/>
    </source>
</evidence>
<evidence type="ECO:0000313" key="11">
    <source>
        <dbReference type="EMBL" id="WZO35118.1"/>
    </source>
</evidence>
<feature type="domain" description="Glycoside hydrolase family 42 N-terminal" evidence="9">
    <location>
        <begin position="13"/>
        <end position="382"/>
    </location>
</feature>
<evidence type="ECO:0000256" key="8">
    <source>
        <dbReference type="PIRSR" id="PIRSR001084-2"/>
    </source>
</evidence>
<comment type="similarity">
    <text evidence="2 6">Belongs to the glycosyl hydrolase 42 family.</text>
</comment>
<dbReference type="PANTHER" id="PTHR36447">
    <property type="entry name" value="BETA-GALACTOSIDASE GANA"/>
    <property type="match status" value="1"/>
</dbReference>
<evidence type="ECO:0000256" key="2">
    <source>
        <dbReference type="ARBA" id="ARBA00005940"/>
    </source>
</evidence>
<dbReference type="InterPro" id="IPR029062">
    <property type="entry name" value="Class_I_gatase-like"/>
</dbReference>
<accession>A0AAU6SDZ4</accession>
<name>A0AAU6SDZ4_9MICO</name>
<dbReference type="InterPro" id="IPR017853">
    <property type="entry name" value="GH"/>
</dbReference>
<evidence type="ECO:0000259" key="9">
    <source>
        <dbReference type="Pfam" id="PF02449"/>
    </source>
</evidence>
<evidence type="ECO:0000256" key="6">
    <source>
        <dbReference type="PIRNR" id="PIRNR001084"/>
    </source>
</evidence>
<sequence length="650" mass="71315">MSRTTRRIRYGGDYNPEQWPVLVWDEDVRLMQQAHVTTVTVAVFAWAQLEPVPGRYEFGWLDDVLDRMNRGGIRVILATATASPPAWLAHRHPESLPVSIDGVRLAFGSRQQFSPSSTAYRHHAMRLVSELAARYAEHPAIEAWHVGNEYGNHVTRSYDPESEAAFRIWLQNRYGDIDALNAAWGTAFWSQTYQTFAEVGVPSAAPMIRNPTQVLDFDRFSSDALLELYRAEADIIRSHTPDIPITTNFMSFFKDVDYWSWAPHVDVVSDDLYPDPADPRSHVVSAATRDLMRSLGAGKSWLLMEQATSAVNWRPPNVPLTDGRHRLNSLQAVARGADGILHFQWRQSAAGAEKFHSAMLPHAGEDTRIHRGVRALGAELSRLGDLVGADVPARVALCFDWDSWRAVEQDGTPAVVDYLDTVLRFYEGFLRRGVTVDFLHPEADSTAYSLVVAPAAHVLSDDAVCALASVPARGATLVVTYLSGVVDKHLRIRLGGYLGGEGALRSALGVKVEEFAPVADSAPFDVTGDYAGESDFWQELIRVDDAQVVSSFASGFAANSPAITVKRDPGAGAAWYVGTRPSTALMDQLIGAWLADSGVPAAFDHAVAQVETVVRGGQRLIANHSTTAVDLEIGGRRFDLPAYGAIWTEA</sequence>
<gene>
    <name evidence="11" type="ORF">MRBLWS13_002798</name>
</gene>
<feature type="binding site" evidence="8">
    <location>
        <position position="313"/>
    </location>
    <ligand>
        <name>substrate</name>
    </ligand>
</feature>
<dbReference type="CDD" id="cd03143">
    <property type="entry name" value="A4_beta-galactosidase_middle_domain"/>
    <property type="match status" value="1"/>
</dbReference>
<dbReference type="Pfam" id="PF08532">
    <property type="entry name" value="Glyco_hydro_42M"/>
    <property type="match status" value="1"/>
</dbReference>
<keyword evidence="4 6" id="KW-0378">Hydrolase</keyword>
<feature type="active site" description="Proton donor" evidence="7">
    <location>
        <position position="149"/>
    </location>
</feature>
<evidence type="ECO:0000256" key="4">
    <source>
        <dbReference type="ARBA" id="ARBA00022801"/>
    </source>
</evidence>
<reference evidence="11" key="1">
    <citation type="submission" date="2024-04" db="EMBL/GenBank/DDBJ databases">
        <authorList>
            <person name="Roder T."/>
            <person name="Oberhansli S."/>
            <person name="Kreuzer M."/>
        </authorList>
    </citation>
    <scope>NUCLEOTIDE SEQUENCE</scope>
    <source>
        <strain evidence="11">LWS13-1.2</strain>
    </source>
</reference>
<dbReference type="GO" id="GO:0009341">
    <property type="term" value="C:beta-galactosidase complex"/>
    <property type="evidence" value="ECO:0007669"/>
    <property type="project" value="InterPro"/>
</dbReference>
<dbReference type="PANTHER" id="PTHR36447:SF1">
    <property type="entry name" value="BETA-GALACTOSIDASE GANA"/>
    <property type="match status" value="1"/>
</dbReference>
<dbReference type="EC" id="3.2.1.23" evidence="3 6"/>
<comment type="catalytic activity">
    <reaction evidence="1 6">
        <text>Hydrolysis of terminal non-reducing beta-D-galactose residues in beta-D-galactosides.</text>
        <dbReference type="EC" id="3.2.1.23"/>
    </reaction>
</comment>
<dbReference type="InterPro" id="IPR003476">
    <property type="entry name" value="Glyco_hydro_42"/>
</dbReference>
<dbReference type="AlphaFoldDB" id="A0AAU6SDZ4"/>
<protein>
    <recommendedName>
        <fullName evidence="3 6">Beta-galactosidase</fullName>
        <shortName evidence="6">Beta-gal</shortName>
        <ecNumber evidence="3 6">3.2.1.23</ecNumber>
    </recommendedName>
</protein>